<reference evidence="12" key="1">
    <citation type="submission" date="2023-07" db="EMBL/GenBank/DDBJ databases">
        <authorList>
            <consortium name="CYATHOMIX"/>
        </authorList>
    </citation>
    <scope>NUCLEOTIDE SEQUENCE</scope>
    <source>
        <strain evidence="12">N/A</strain>
    </source>
</reference>
<dbReference type="AlphaFoldDB" id="A0AA36GLT6"/>
<feature type="transmembrane region" description="Helical" evidence="10">
    <location>
        <begin position="497"/>
        <end position="516"/>
    </location>
</feature>
<evidence type="ECO:0000256" key="9">
    <source>
        <dbReference type="SAM" id="MobiDB-lite"/>
    </source>
</evidence>
<comment type="subcellular location">
    <subcellularLocation>
        <location evidence="1">Membrane</location>
        <topology evidence="1">Multi-pass membrane protein</topology>
    </subcellularLocation>
</comment>
<dbReference type="SMART" id="SM00744">
    <property type="entry name" value="RINGv"/>
    <property type="match status" value="1"/>
</dbReference>
<dbReference type="GO" id="GO:0008270">
    <property type="term" value="F:zinc ion binding"/>
    <property type="evidence" value="ECO:0007669"/>
    <property type="project" value="UniProtKB-KW"/>
</dbReference>
<keyword evidence="3" id="KW-0479">Metal-binding</keyword>
<dbReference type="Gene3D" id="3.30.40.10">
    <property type="entry name" value="Zinc/RING finger domain, C3HC4 (zinc finger)"/>
    <property type="match status" value="1"/>
</dbReference>
<dbReference type="InterPro" id="IPR050731">
    <property type="entry name" value="HRD1_E3_ubiq-ligases"/>
</dbReference>
<dbReference type="InterPro" id="IPR011016">
    <property type="entry name" value="Znf_RING-CH"/>
</dbReference>
<proteinExistence type="predicted"/>
<dbReference type="Proteomes" id="UP001176961">
    <property type="component" value="Unassembled WGS sequence"/>
</dbReference>
<keyword evidence="4 8" id="KW-0863">Zinc-finger</keyword>
<dbReference type="Pfam" id="PF13705">
    <property type="entry name" value="TRC8_N"/>
    <property type="match status" value="1"/>
</dbReference>
<protein>
    <recommendedName>
        <fullName evidence="11">RING-type domain-containing protein</fullName>
    </recommendedName>
</protein>
<evidence type="ECO:0000313" key="13">
    <source>
        <dbReference type="Proteomes" id="UP001176961"/>
    </source>
</evidence>
<evidence type="ECO:0000259" key="11">
    <source>
        <dbReference type="PROSITE" id="PS50089"/>
    </source>
</evidence>
<evidence type="ECO:0000256" key="6">
    <source>
        <dbReference type="ARBA" id="ARBA00022989"/>
    </source>
</evidence>
<name>A0AA36GLT6_CYLNA</name>
<dbReference type="GO" id="GO:0012505">
    <property type="term" value="C:endomembrane system"/>
    <property type="evidence" value="ECO:0007669"/>
    <property type="project" value="TreeGrafter"/>
</dbReference>
<feature type="transmembrane region" description="Helical" evidence="10">
    <location>
        <begin position="212"/>
        <end position="231"/>
    </location>
</feature>
<sequence>MEGNPMLGMRLPPDLHEQDALHESIQICRAIAVRVLEILLRLPGLILLELWWRNRDISFDEITQEMLKKAPFNSYLDISTILDFVHRRNFDNSAALILSYSVLFLSVMFLTLPLTKLFKLYAHALSLVIFAFAHYMSTTYVYLEQNTEDKELKLDNFVKLERHGFHFLAQLMLSVVQSCVLGLESDVGRAFLTVFTLPIVARMCGFPLDKLILAHNVACSLVMLSMCIYVLNRVPDMVHGMRMAFRQVKAIFVVRGLAGGFVTVWRRLRIAELMTCAWLTMFVIRMYVEMWEKNRSWREAGPALLEGIAESTNTPISLLALALTVSFVCKWIVDGAQLAIGGRRDHGHVLAHSGYTEALTLVLLCLQTGLLGMKTEQKAFLLGLVLFIVMSALLQSLYELLEPQLLSLSASPNASTARHARCLILALILFVAPIVMAGAITSFLPVDLWCVIIVSNCVLTTIHAASSAIQYVIGMVESRSLEPWEQSDDLMFWTRMITKVFELSIALIVLLYGIMFTVSGNWTLATIAVLIFHVIFNIYRRMETLIGSMTARQAAVKNINRLPRATREELKARSDVCAICFMEMCEEARVTPCKHFFHGSCLRKWLSVRQVCPLCYADLVDPDQEPAVEEVERELPPDRERARERNAELRELRAMEGARDMWPLMEQVYDNATDSESDSSSATEYTLASTDD</sequence>
<keyword evidence="7 10" id="KW-0472">Membrane</keyword>
<dbReference type="GO" id="GO:0016020">
    <property type="term" value="C:membrane"/>
    <property type="evidence" value="ECO:0007669"/>
    <property type="project" value="UniProtKB-SubCell"/>
</dbReference>
<feature type="transmembrane region" description="Helical" evidence="10">
    <location>
        <begin position="94"/>
        <end position="114"/>
    </location>
</feature>
<dbReference type="PROSITE" id="PS50089">
    <property type="entry name" value="ZF_RING_2"/>
    <property type="match status" value="1"/>
</dbReference>
<evidence type="ECO:0000256" key="8">
    <source>
        <dbReference type="PROSITE-ProRule" id="PRU00175"/>
    </source>
</evidence>
<gene>
    <name evidence="12" type="ORF">CYNAS_LOCUS6418</name>
</gene>
<keyword evidence="6 10" id="KW-1133">Transmembrane helix</keyword>
<evidence type="ECO:0000256" key="3">
    <source>
        <dbReference type="ARBA" id="ARBA00022723"/>
    </source>
</evidence>
<dbReference type="GO" id="GO:0061630">
    <property type="term" value="F:ubiquitin protein ligase activity"/>
    <property type="evidence" value="ECO:0007669"/>
    <property type="project" value="TreeGrafter"/>
</dbReference>
<evidence type="ECO:0000256" key="7">
    <source>
        <dbReference type="ARBA" id="ARBA00023136"/>
    </source>
</evidence>
<dbReference type="EMBL" id="CATQJL010000112">
    <property type="protein sequence ID" value="CAJ0594435.1"/>
    <property type="molecule type" value="Genomic_DNA"/>
</dbReference>
<evidence type="ECO:0000256" key="2">
    <source>
        <dbReference type="ARBA" id="ARBA00022692"/>
    </source>
</evidence>
<feature type="domain" description="RING-type" evidence="11">
    <location>
        <begin position="577"/>
        <end position="615"/>
    </location>
</feature>
<keyword evidence="2 10" id="KW-0812">Transmembrane</keyword>
<feature type="transmembrane region" description="Helical" evidence="10">
    <location>
        <begin position="314"/>
        <end position="333"/>
    </location>
</feature>
<evidence type="ECO:0000256" key="4">
    <source>
        <dbReference type="ARBA" id="ARBA00022771"/>
    </source>
</evidence>
<comment type="caution">
    <text evidence="12">The sequence shown here is derived from an EMBL/GenBank/DDBJ whole genome shotgun (WGS) entry which is preliminary data.</text>
</comment>
<dbReference type="InterPro" id="IPR025754">
    <property type="entry name" value="TRC8_N_dom"/>
</dbReference>
<feature type="transmembrane region" description="Helical" evidence="10">
    <location>
        <begin position="243"/>
        <end position="263"/>
    </location>
</feature>
<dbReference type="Pfam" id="PF13639">
    <property type="entry name" value="zf-RING_2"/>
    <property type="match status" value="1"/>
</dbReference>
<feature type="transmembrane region" description="Helical" evidence="10">
    <location>
        <begin position="120"/>
        <end position="143"/>
    </location>
</feature>
<keyword evidence="5" id="KW-0862">Zinc</keyword>
<dbReference type="InterPro" id="IPR013083">
    <property type="entry name" value="Znf_RING/FYVE/PHD"/>
</dbReference>
<accession>A0AA36GLT6</accession>
<keyword evidence="13" id="KW-1185">Reference proteome</keyword>
<feature type="transmembrane region" description="Helical" evidence="10">
    <location>
        <begin position="354"/>
        <end position="373"/>
    </location>
</feature>
<organism evidence="12 13">
    <name type="scientific">Cylicocyclus nassatus</name>
    <name type="common">Nematode worm</name>
    <dbReference type="NCBI Taxonomy" id="53992"/>
    <lineage>
        <taxon>Eukaryota</taxon>
        <taxon>Metazoa</taxon>
        <taxon>Ecdysozoa</taxon>
        <taxon>Nematoda</taxon>
        <taxon>Chromadorea</taxon>
        <taxon>Rhabditida</taxon>
        <taxon>Rhabditina</taxon>
        <taxon>Rhabditomorpha</taxon>
        <taxon>Strongyloidea</taxon>
        <taxon>Strongylidae</taxon>
        <taxon>Cylicocyclus</taxon>
    </lineage>
</organism>
<dbReference type="GO" id="GO:0036503">
    <property type="term" value="P:ERAD pathway"/>
    <property type="evidence" value="ECO:0007669"/>
    <property type="project" value="TreeGrafter"/>
</dbReference>
<dbReference type="SUPFAM" id="SSF57850">
    <property type="entry name" value="RING/U-box"/>
    <property type="match status" value="1"/>
</dbReference>
<feature type="region of interest" description="Disordered" evidence="9">
    <location>
        <begin position="668"/>
        <end position="692"/>
    </location>
</feature>
<evidence type="ECO:0000256" key="1">
    <source>
        <dbReference type="ARBA" id="ARBA00004141"/>
    </source>
</evidence>
<feature type="transmembrane region" description="Helical" evidence="10">
    <location>
        <begin position="379"/>
        <end position="401"/>
    </location>
</feature>
<dbReference type="PANTHER" id="PTHR22763">
    <property type="entry name" value="RING ZINC FINGER PROTEIN"/>
    <property type="match status" value="1"/>
</dbReference>
<feature type="transmembrane region" description="Helical" evidence="10">
    <location>
        <begin position="422"/>
        <end position="446"/>
    </location>
</feature>
<evidence type="ECO:0000313" key="12">
    <source>
        <dbReference type="EMBL" id="CAJ0594435.1"/>
    </source>
</evidence>
<evidence type="ECO:0000256" key="5">
    <source>
        <dbReference type="ARBA" id="ARBA00022833"/>
    </source>
</evidence>
<evidence type="ECO:0000256" key="10">
    <source>
        <dbReference type="SAM" id="Phobius"/>
    </source>
</evidence>
<dbReference type="SMART" id="SM00184">
    <property type="entry name" value="RING"/>
    <property type="match status" value="1"/>
</dbReference>
<feature type="compositionally biased region" description="Low complexity" evidence="9">
    <location>
        <begin position="672"/>
        <end position="684"/>
    </location>
</feature>
<dbReference type="PANTHER" id="PTHR22763:SF191">
    <property type="entry name" value="RING FINGER PROTEIN 145 HOMOLOG"/>
    <property type="match status" value="1"/>
</dbReference>
<feature type="transmembrane region" description="Helical" evidence="10">
    <location>
        <begin position="522"/>
        <end position="539"/>
    </location>
</feature>
<dbReference type="GO" id="GO:0043161">
    <property type="term" value="P:proteasome-mediated ubiquitin-dependent protein catabolic process"/>
    <property type="evidence" value="ECO:0007669"/>
    <property type="project" value="TreeGrafter"/>
</dbReference>
<dbReference type="InterPro" id="IPR001841">
    <property type="entry name" value="Znf_RING"/>
</dbReference>